<dbReference type="Pfam" id="PF02517">
    <property type="entry name" value="Rce1-like"/>
    <property type="match status" value="1"/>
</dbReference>
<dbReference type="Proteomes" id="UP000321456">
    <property type="component" value="Unassembled WGS sequence"/>
</dbReference>
<feature type="transmembrane region" description="Helical" evidence="1">
    <location>
        <begin position="53"/>
        <end position="77"/>
    </location>
</feature>
<evidence type="ECO:0000313" key="3">
    <source>
        <dbReference type="EMBL" id="TXN37667.1"/>
    </source>
</evidence>
<organism evidence="3 4">
    <name type="scientific">Flagellimonas hymeniacidonis</name>
    <dbReference type="NCBI Taxonomy" id="2603628"/>
    <lineage>
        <taxon>Bacteria</taxon>
        <taxon>Pseudomonadati</taxon>
        <taxon>Bacteroidota</taxon>
        <taxon>Flavobacteriia</taxon>
        <taxon>Flavobacteriales</taxon>
        <taxon>Flavobacteriaceae</taxon>
        <taxon>Flagellimonas</taxon>
    </lineage>
</organism>
<feature type="transmembrane region" description="Helical" evidence="1">
    <location>
        <begin position="98"/>
        <end position="115"/>
    </location>
</feature>
<protein>
    <submittedName>
        <fullName evidence="3">CPBP family intramembrane metalloprotease</fullName>
    </submittedName>
</protein>
<name>A0A5C8V7M0_9FLAO</name>
<feature type="transmembrane region" description="Helical" evidence="1">
    <location>
        <begin position="187"/>
        <end position="210"/>
    </location>
</feature>
<dbReference type="GO" id="GO:0008237">
    <property type="term" value="F:metallopeptidase activity"/>
    <property type="evidence" value="ECO:0007669"/>
    <property type="project" value="UniProtKB-KW"/>
</dbReference>
<gene>
    <name evidence="3" type="ORF">FVB32_05100</name>
</gene>
<dbReference type="RefSeq" id="WP_147741808.1">
    <property type="nucleotide sequence ID" value="NZ_VRUR01000001.1"/>
</dbReference>
<dbReference type="GO" id="GO:0004175">
    <property type="term" value="F:endopeptidase activity"/>
    <property type="evidence" value="ECO:0007669"/>
    <property type="project" value="UniProtKB-ARBA"/>
</dbReference>
<dbReference type="AlphaFoldDB" id="A0A5C8V7M0"/>
<feature type="transmembrane region" description="Helical" evidence="1">
    <location>
        <begin position="164"/>
        <end position="181"/>
    </location>
</feature>
<comment type="caution">
    <text evidence="3">The sequence shown here is derived from an EMBL/GenBank/DDBJ whole genome shotgun (WGS) entry which is preliminary data.</text>
</comment>
<keyword evidence="3" id="KW-0378">Hydrolase</keyword>
<accession>A0A5C8V7M0</accession>
<evidence type="ECO:0000259" key="2">
    <source>
        <dbReference type="Pfam" id="PF02517"/>
    </source>
</evidence>
<feature type="domain" description="CAAX prenyl protease 2/Lysostaphin resistance protein A-like" evidence="2">
    <location>
        <begin position="134"/>
        <end position="229"/>
    </location>
</feature>
<proteinExistence type="predicted"/>
<keyword evidence="1" id="KW-0812">Transmembrane</keyword>
<dbReference type="InterPro" id="IPR003675">
    <property type="entry name" value="Rce1/LyrA-like_dom"/>
</dbReference>
<feature type="transmembrane region" description="Helical" evidence="1">
    <location>
        <begin position="12"/>
        <end position="33"/>
    </location>
</feature>
<dbReference type="EMBL" id="VRUR01000001">
    <property type="protein sequence ID" value="TXN37667.1"/>
    <property type="molecule type" value="Genomic_DNA"/>
</dbReference>
<evidence type="ECO:0000313" key="4">
    <source>
        <dbReference type="Proteomes" id="UP000321456"/>
    </source>
</evidence>
<keyword evidence="3" id="KW-0482">Metalloprotease</keyword>
<keyword evidence="1" id="KW-0472">Membrane</keyword>
<keyword evidence="1" id="KW-1133">Transmembrane helix</keyword>
<sequence>MNKRNHTTTKPIAFFETILVCAMYIALSNIAVAKDIFGASKWFHGFSEVESTIAGGFTTGAITQIILVIALISIPYFSDVRKSISSLLLPAPTRGWKIALTILLFEVIVLYLGWIKEFDKLFDTSAFGLSMSFVPSFDGISQEIIFRGYVILRLARSGFSKTSQILVSGMLFAAIHINYATGPSHNLITMIGATLAPLAGTFGLGAAWAFAFQQSDYKLMPVMVSHILVIIFVQPWLAYIYAIA</sequence>
<reference evidence="3 4" key="1">
    <citation type="submission" date="2019-08" db="EMBL/GenBank/DDBJ databases">
        <title>Professor.</title>
        <authorList>
            <person name="Park J.S."/>
        </authorList>
    </citation>
    <scope>NUCLEOTIDE SEQUENCE [LARGE SCALE GENOMIC DNA]</scope>
    <source>
        <strain evidence="3 4">176CP5-101</strain>
    </source>
</reference>
<keyword evidence="3" id="KW-0645">Protease</keyword>
<feature type="transmembrane region" description="Helical" evidence="1">
    <location>
        <begin position="222"/>
        <end position="242"/>
    </location>
</feature>
<evidence type="ECO:0000256" key="1">
    <source>
        <dbReference type="SAM" id="Phobius"/>
    </source>
</evidence>
<dbReference type="GO" id="GO:0006508">
    <property type="term" value="P:proteolysis"/>
    <property type="evidence" value="ECO:0007669"/>
    <property type="project" value="UniProtKB-KW"/>
</dbReference>
<keyword evidence="4" id="KW-1185">Reference proteome</keyword>
<dbReference type="GO" id="GO:0080120">
    <property type="term" value="P:CAAX-box protein maturation"/>
    <property type="evidence" value="ECO:0007669"/>
    <property type="project" value="UniProtKB-ARBA"/>
</dbReference>